<gene>
    <name evidence="1" type="ORF">HB761_19655</name>
</gene>
<dbReference type="AlphaFoldDB" id="A0AAE9N382"/>
<protein>
    <submittedName>
        <fullName evidence="1">Uncharacterized protein</fullName>
    </submittedName>
</protein>
<evidence type="ECO:0000313" key="2">
    <source>
        <dbReference type="Proteomes" id="UP001058687"/>
    </source>
</evidence>
<evidence type="ECO:0000313" key="1">
    <source>
        <dbReference type="EMBL" id="UTZ28888.1"/>
    </source>
</evidence>
<accession>A0AAE9N382</accession>
<reference evidence="1" key="1">
    <citation type="submission" date="2020-03" db="EMBL/GenBank/DDBJ databases">
        <title>Five strains of Vibrio campbellii isolated from Mariana Trench.</title>
        <authorList>
            <person name="Liang J."/>
            <person name="Zhang X.-H."/>
        </authorList>
    </citation>
    <scope>NUCLEOTIDE SEQUENCE</scope>
    <source>
        <strain evidence="1">LJC014</strain>
    </source>
</reference>
<organism evidence="1 2">
    <name type="scientific">Vibrio campbellii</name>
    <dbReference type="NCBI Taxonomy" id="680"/>
    <lineage>
        <taxon>Bacteria</taxon>
        <taxon>Pseudomonadati</taxon>
        <taxon>Pseudomonadota</taxon>
        <taxon>Gammaproteobacteria</taxon>
        <taxon>Vibrionales</taxon>
        <taxon>Vibrionaceae</taxon>
        <taxon>Vibrio</taxon>
    </lineage>
</organism>
<dbReference type="Proteomes" id="UP001058687">
    <property type="component" value="Chromosome 2"/>
</dbReference>
<sequence length="53" mass="6028">MTTHGISDVAAFDEALLIERIRAGLACAGWNEIGLVFIHRLKSLLADKEWRRY</sequence>
<dbReference type="EMBL" id="CP050468">
    <property type="protein sequence ID" value="UTZ28888.1"/>
    <property type="molecule type" value="Genomic_DNA"/>
</dbReference>
<dbReference type="RefSeq" id="WP_255944206.1">
    <property type="nucleotide sequence ID" value="NZ_CP050468.1"/>
</dbReference>
<proteinExistence type="predicted"/>
<name>A0AAE9N382_9VIBR</name>